<dbReference type="Proteomes" id="UP001141992">
    <property type="component" value="Unassembled WGS sequence"/>
</dbReference>
<dbReference type="RefSeq" id="WP_006386189.1">
    <property type="nucleotide sequence ID" value="NZ_CABIYZ010000004.1"/>
</dbReference>
<comment type="caution">
    <text evidence="1">The sequence shown here is derived from an EMBL/GenBank/DDBJ whole genome shotgun (WGS) entry which is preliminary data.</text>
</comment>
<dbReference type="GeneID" id="75277700"/>
<dbReference type="KEGG" id="axx:ERS451415_03755"/>
<organism evidence="1 2">
    <name type="scientific">Alcaligenes xylosoxydans xylosoxydans</name>
    <name type="common">Achromobacter xylosoxidans</name>
    <dbReference type="NCBI Taxonomy" id="85698"/>
    <lineage>
        <taxon>Bacteria</taxon>
        <taxon>Pseudomonadati</taxon>
        <taxon>Pseudomonadota</taxon>
        <taxon>Betaproteobacteria</taxon>
        <taxon>Burkholderiales</taxon>
        <taxon>Alcaligenaceae</taxon>
        <taxon>Achromobacter</taxon>
    </lineage>
</organism>
<accession>A0A0D6I2T3</accession>
<evidence type="ECO:0000313" key="1">
    <source>
        <dbReference type="EMBL" id="MCZ8401748.1"/>
    </source>
</evidence>
<proteinExistence type="predicted"/>
<protein>
    <submittedName>
        <fullName evidence="1">Uncharacterized protein</fullName>
    </submittedName>
</protein>
<evidence type="ECO:0000313" key="2">
    <source>
        <dbReference type="Proteomes" id="UP001141992"/>
    </source>
</evidence>
<accession>A0A0M7DKN2</accession>
<name>A0A0D6I2T3_ALCXX</name>
<gene>
    <name evidence="1" type="ORF">O9570_09855</name>
</gene>
<sequence>MKKPAERDCIALVPGYSGQAAKLFLTRAEDGAIAGVTVFDLLGHVKHQGDAQAAADWVAAWLAQEADNRKARRTQLLAQMFLCKLADDEKAAFLDAQKPLLAALAAAGVRSRSVAATSGAARRSLGPAVRKP</sequence>
<dbReference type="AlphaFoldDB" id="A0A0D6I2T3"/>
<dbReference type="EMBL" id="JAPZVI010000005">
    <property type="protein sequence ID" value="MCZ8401748.1"/>
    <property type="molecule type" value="Genomic_DNA"/>
</dbReference>
<reference evidence="1" key="1">
    <citation type="submission" date="2022-12" db="EMBL/GenBank/DDBJ databases">
        <authorList>
            <person name="Voronina O.L."/>
            <person name="Kunda M.S."/>
            <person name="Ryzhova N."/>
            <person name="Aksenova E.I."/>
        </authorList>
    </citation>
    <scope>NUCLEOTIDE SEQUENCE</scope>
    <source>
        <strain evidence="1">SCCH136:Ach223948</strain>
    </source>
</reference>